<comment type="caution">
    <text evidence="1">The sequence shown here is derived from an EMBL/GenBank/DDBJ whole genome shotgun (WGS) entry which is preliminary data.</text>
</comment>
<dbReference type="Proteomes" id="UP000654947">
    <property type="component" value="Unassembled WGS sequence"/>
</dbReference>
<sequence length="52" mass="5737">MAEAVLKVLDHRRIGVPGEVRAHILACRDHDRLLTCFDAALVVDSPEELLGD</sequence>
<dbReference type="AlphaFoldDB" id="A0A918X706"/>
<evidence type="ECO:0000313" key="1">
    <source>
        <dbReference type="EMBL" id="GHD16324.1"/>
    </source>
</evidence>
<protein>
    <submittedName>
        <fullName evidence="1">Uncharacterized protein</fullName>
    </submittedName>
</protein>
<gene>
    <name evidence="1" type="ORF">GCM10007147_04290</name>
</gene>
<organism evidence="1 2">
    <name type="scientific">Nocardiopsis kunsanensis</name>
    <dbReference type="NCBI Taxonomy" id="141693"/>
    <lineage>
        <taxon>Bacteria</taxon>
        <taxon>Bacillati</taxon>
        <taxon>Actinomycetota</taxon>
        <taxon>Actinomycetes</taxon>
        <taxon>Streptosporangiales</taxon>
        <taxon>Nocardiopsidaceae</taxon>
        <taxon>Nocardiopsis</taxon>
    </lineage>
</organism>
<dbReference type="RefSeq" id="WP_017574899.1">
    <property type="nucleotide sequence ID" value="NZ_BMXL01000002.1"/>
</dbReference>
<reference evidence="1 2" key="1">
    <citation type="journal article" date="2014" name="Int. J. Syst. Evol. Microbiol.">
        <title>Complete genome sequence of Corynebacterium casei LMG S-19264T (=DSM 44701T), isolated from a smear-ripened cheese.</title>
        <authorList>
            <consortium name="US DOE Joint Genome Institute (JGI-PGF)"/>
            <person name="Walter F."/>
            <person name="Albersmeier A."/>
            <person name="Kalinowski J."/>
            <person name="Ruckert C."/>
        </authorList>
    </citation>
    <scope>NUCLEOTIDE SEQUENCE [LARGE SCALE GENOMIC DNA]</scope>
    <source>
        <strain evidence="1 2">KCTC 19473</strain>
    </source>
</reference>
<proteinExistence type="predicted"/>
<keyword evidence="2" id="KW-1185">Reference proteome</keyword>
<evidence type="ECO:0000313" key="2">
    <source>
        <dbReference type="Proteomes" id="UP000654947"/>
    </source>
</evidence>
<name>A0A918X706_9ACTN</name>
<accession>A0A918X706</accession>
<dbReference type="EMBL" id="BMXL01000002">
    <property type="protein sequence ID" value="GHD16324.1"/>
    <property type="molecule type" value="Genomic_DNA"/>
</dbReference>